<dbReference type="SMART" id="SM00854">
    <property type="entry name" value="PGA_cap"/>
    <property type="match status" value="1"/>
</dbReference>
<comment type="caution">
    <text evidence="4">The sequence shown here is derived from an EMBL/GenBank/DDBJ whole genome shotgun (WGS) entry which is preliminary data.</text>
</comment>
<dbReference type="PANTHER" id="PTHR33393:SF13">
    <property type="entry name" value="PGA BIOSYNTHESIS PROTEIN CAPA"/>
    <property type="match status" value="1"/>
</dbReference>
<gene>
    <name evidence="4" type="ORF">HNR02_005980</name>
</gene>
<evidence type="ECO:0000313" key="4">
    <source>
        <dbReference type="EMBL" id="NYI92605.1"/>
    </source>
</evidence>
<dbReference type="CDD" id="cd07381">
    <property type="entry name" value="MPP_CapA"/>
    <property type="match status" value="1"/>
</dbReference>
<comment type="similarity">
    <text evidence="1">Belongs to the CapA family.</text>
</comment>
<name>A0A853BCV1_9PSEU</name>
<dbReference type="PANTHER" id="PTHR33393">
    <property type="entry name" value="POLYGLUTAMINE SYNTHESIS ACCESSORY PROTEIN RV0574C-RELATED"/>
    <property type="match status" value="1"/>
</dbReference>
<dbReference type="RefSeq" id="WP_179776919.1">
    <property type="nucleotide sequence ID" value="NZ_JACCFK010000002.1"/>
</dbReference>
<keyword evidence="2" id="KW-0732">Signal</keyword>
<dbReference type="Proteomes" id="UP000549616">
    <property type="component" value="Unassembled WGS sequence"/>
</dbReference>
<reference evidence="4 5" key="1">
    <citation type="submission" date="2020-07" db="EMBL/GenBank/DDBJ databases">
        <title>Sequencing the genomes of 1000 actinobacteria strains.</title>
        <authorList>
            <person name="Klenk H.-P."/>
        </authorList>
    </citation>
    <scope>NUCLEOTIDE SEQUENCE [LARGE SCALE GENOMIC DNA]</scope>
    <source>
        <strain evidence="4 5">DSM 104006</strain>
    </source>
</reference>
<dbReference type="AlphaFoldDB" id="A0A853BCV1"/>
<feature type="signal peptide" evidence="2">
    <location>
        <begin position="1"/>
        <end position="20"/>
    </location>
</feature>
<accession>A0A853BCV1</accession>
<dbReference type="InterPro" id="IPR052169">
    <property type="entry name" value="CW_Biosynth-Accessory"/>
</dbReference>
<dbReference type="Gene3D" id="3.60.21.10">
    <property type="match status" value="1"/>
</dbReference>
<feature type="domain" description="Capsule synthesis protein CapA" evidence="3">
    <location>
        <begin position="43"/>
        <end position="287"/>
    </location>
</feature>
<proteinExistence type="inferred from homology"/>
<keyword evidence="5" id="KW-1185">Reference proteome</keyword>
<dbReference type="Pfam" id="PF09587">
    <property type="entry name" value="PGA_cap"/>
    <property type="match status" value="1"/>
</dbReference>
<organism evidence="4 5">
    <name type="scientific">Amycolatopsis endophytica</name>
    <dbReference type="NCBI Taxonomy" id="860233"/>
    <lineage>
        <taxon>Bacteria</taxon>
        <taxon>Bacillati</taxon>
        <taxon>Actinomycetota</taxon>
        <taxon>Actinomycetes</taxon>
        <taxon>Pseudonocardiales</taxon>
        <taxon>Pseudonocardiaceae</taxon>
        <taxon>Amycolatopsis</taxon>
    </lineage>
</organism>
<dbReference type="EMBL" id="JACCFK010000002">
    <property type="protein sequence ID" value="NYI92605.1"/>
    <property type="molecule type" value="Genomic_DNA"/>
</dbReference>
<protein>
    <submittedName>
        <fullName evidence="4">Poly-gamma-glutamate synthesis protein (Capsule biosynthesis protein)</fullName>
    </submittedName>
</protein>
<evidence type="ECO:0000313" key="5">
    <source>
        <dbReference type="Proteomes" id="UP000549616"/>
    </source>
</evidence>
<sequence>MRIRSVLAALAAGSLLVACSTPDDDPVITGPGSVTPRADTGFTVAATGDVLIHPALTDQATVDGGGTRDYRPLLAGIADDVSGADLGICHLETPLAPEEGPFEGYPEFSAPPEIADALAATGYDDCSTASNHTIDQGTDGVDRTLDELDEAGIKHTGSARTEQEADTPLVLDVHGVKVGHVSYTFGFNGKKLPSGKQWVSNTLDADAVLEEARAARAAGAEVVIASLHWGTEYQHEPTSSQRGIAEQVLSDPAVDLIIGHHAHVVQPMEKIGGKWVAYGLGNSIARHEEPRGITEEGLLGRFHFTRSGQGWTVDRAEYVPTVIDLGPPIRLRTADDPGLDPERAAEAVARTDEVVLSLGAGGAGLARG</sequence>
<dbReference type="InterPro" id="IPR019079">
    <property type="entry name" value="Capsule_synth_CapA"/>
</dbReference>
<evidence type="ECO:0000256" key="1">
    <source>
        <dbReference type="ARBA" id="ARBA00005662"/>
    </source>
</evidence>
<feature type="chain" id="PRO_5032290989" evidence="2">
    <location>
        <begin position="21"/>
        <end position="368"/>
    </location>
</feature>
<evidence type="ECO:0000256" key="2">
    <source>
        <dbReference type="SAM" id="SignalP"/>
    </source>
</evidence>
<dbReference type="InterPro" id="IPR029052">
    <property type="entry name" value="Metallo-depent_PP-like"/>
</dbReference>
<evidence type="ECO:0000259" key="3">
    <source>
        <dbReference type="SMART" id="SM00854"/>
    </source>
</evidence>
<dbReference type="PROSITE" id="PS51257">
    <property type="entry name" value="PROKAR_LIPOPROTEIN"/>
    <property type="match status" value="1"/>
</dbReference>
<dbReference type="SUPFAM" id="SSF56300">
    <property type="entry name" value="Metallo-dependent phosphatases"/>
    <property type="match status" value="1"/>
</dbReference>